<dbReference type="SMART" id="SM00291">
    <property type="entry name" value="ZnF_ZZ"/>
    <property type="match status" value="1"/>
</dbReference>
<dbReference type="Gene3D" id="3.30.60.90">
    <property type="match status" value="1"/>
</dbReference>
<feature type="domain" description="MIB/HERC2" evidence="11">
    <location>
        <begin position="138"/>
        <end position="216"/>
    </location>
</feature>
<keyword evidence="3" id="KW-0963">Cytoplasm</keyword>
<organism evidence="12 13">
    <name type="scientific">Lottia gigantea</name>
    <name type="common">Giant owl limpet</name>
    <dbReference type="NCBI Taxonomy" id="225164"/>
    <lineage>
        <taxon>Eukaryota</taxon>
        <taxon>Metazoa</taxon>
        <taxon>Spiralia</taxon>
        <taxon>Lophotrochozoa</taxon>
        <taxon>Mollusca</taxon>
        <taxon>Gastropoda</taxon>
        <taxon>Patellogastropoda</taxon>
        <taxon>Lottioidea</taxon>
        <taxon>Lottiidae</taxon>
        <taxon>Lottia</taxon>
    </lineage>
</organism>
<dbReference type="HOGENOM" id="CLU_085183_0_0_1"/>
<keyword evidence="8" id="KW-0862">Zinc</keyword>
<dbReference type="GeneID" id="20232489"/>
<dbReference type="InterPro" id="IPR037252">
    <property type="entry name" value="Mib_Herc2_sf"/>
</dbReference>
<dbReference type="Pfam" id="PF00569">
    <property type="entry name" value="ZZ"/>
    <property type="match status" value="1"/>
</dbReference>
<feature type="domain" description="ZZ-type" evidence="10">
    <location>
        <begin position="73"/>
        <end position="127"/>
    </location>
</feature>
<keyword evidence="5" id="KW-0677">Repeat</keyword>
<evidence type="ECO:0008006" key="14">
    <source>
        <dbReference type="Google" id="ProtNLM"/>
    </source>
</evidence>
<dbReference type="PROSITE" id="PS51416">
    <property type="entry name" value="MIB_HERC2"/>
    <property type="match status" value="2"/>
</dbReference>
<evidence type="ECO:0000256" key="8">
    <source>
        <dbReference type="ARBA" id="ARBA00022833"/>
    </source>
</evidence>
<keyword evidence="7" id="KW-0833">Ubl conjugation pathway</keyword>
<comment type="pathway">
    <text evidence="2">Protein modification; protein ubiquitination.</text>
</comment>
<evidence type="ECO:0000256" key="3">
    <source>
        <dbReference type="ARBA" id="ARBA00022490"/>
    </source>
</evidence>
<gene>
    <name evidence="12" type="ORF">LOTGIDRAFT_125402</name>
</gene>
<evidence type="ECO:0000256" key="2">
    <source>
        <dbReference type="ARBA" id="ARBA00004906"/>
    </source>
</evidence>
<keyword evidence="6 9" id="KW-0863">Zinc-finger</keyword>
<dbReference type="Gene3D" id="2.30.30.40">
    <property type="entry name" value="SH3 Domains"/>
    <property type="match status" value="2"/>
</dbReference>
<dbReference type="STRING" id="225164.V4A1E7"/>
<dbReference type="SUPFAM" id="SSF159034">
    <property type="entry name" value="Mib/herc2 domain-like"/>
    <property type="match status" value="2"/>
</dbReference>
<evidence type="ECO:0000256" key="6">
    <source>
        <dbReference type="ARBA" id="ARBA00022771"/>
    </source>
</evidence>
<dbReference type="AlphaFoldDB" id="V4A1E7"/>
<evidence type="ECO:0000313" key="12">
    <source>
        <dbReference type="EMBL" id="ESO88755.1"/>
    </source>
</evidence>
<dbReference type="PANTHER" id="PTHR24202:SF4">
    <property type="entry name" value="E3 UBIQUITIN-PROTEIN LIGASE MIB2-RELATED"/>
    <property type="match status" value="1"/>
</dbReference>
<dbReference type="SUPFAM" id="SSF57850">
    <property type="entry name" value="RING/U-box"/>
    <property type="match status" value="1"/>
</dbReference>
<evidence type="ECO:0000259" key="11">
    <source>
        <dbReference type="PROSITE" id="PS51416"/>
    </source>
</evidence>
<dbReference type="GO" id="GO:0004842">
    <property type="term" value="F:ubiquitin-protein transferase activity"/>
    <property type="evidence" value="ECO:0007669"/>
    <property type="project" value="InterPro"/>
</dbReference>
<proteinExistence type="predicted"/>
<dbReference type="GO" id="GO:0005737">
    <property type="term" value="C:cytoplasm"/>
    <property type="evidence" value="ECO:0007669"/>
    <property type="project" value="UniProtKB-SubCell"/>
</dbReference>
<evidence type="ECO:0000259" key="10">
    <source>
        <dbReference type="PROSITE" id="PS50135"/>
    </source>
</evidence>
<dbReference type="InterPro" id="IPR000433">
    <property type="entry name" value="Znf_ZZ"/>
</dbReference>
<dbReference type="CTD" id="20232489"/>
<evidence type="ECO:0000313" key="13">
    <source>
        <dbReference type="Proteomes" id="UP000030746"/>
    </source>
</evidence>
<dbReference type="InterPro" id="IPR010606">
    <property type="entry name" value="Mib_Herc2"/>
</dbReference>
<dbReference type="GO" id="GO:0008270">
    <property type="term" value="F:zinc ion binding"/>
    <property type="evidence" value="ECO:0007669"/>
    <property type="project" value="UniProtKB-KW"/>
</dbReference>
<dbReference type="KEGG" id="lgi:LOTGIDRAFT_125402"/>
<dbReference type="OMA" id="WMESNST"/>
<name>V4A1E7_LOTGI</name>
<evidence type="ECO:0000256" key="7">
    <source>
        <dbReference type="ARBA" id="ARBA00022786"/>
    </source>
</evidence>
<dbReference type="GO" id="GO:0016567">
    <property type="term" value="P:protein ubiquitination"/>
    <property type="evidence" value="ECO:0007669"/>
    <property type="project" value="UniProtKB-UniPathway"/>
</dbReference>
<evidence type="ECO:0000256" key="1">
    <source>
        <dbReference type="ARBA" id="ARBA00004496"/>
    </source>
</evidence>
<keyword evidence="4" id="KW-0479">Metal-binding</keyword>
<dbReference type="PANTHER" id="PTHR24202">
    <property type="entry name" value="E3 UBIQUITIN-PROTEIN LIGASE MIB2"/>
    <property type="match status" value="1"/>
</dbReference>
<dbReference type="EMBL" id="KB202620">
    <property type="protein sequence ID" value="ESO88755.1"/>
    <property type="molecule type" value="Genomic_DNA"/>
</dbReference>
<sequence length="232" mass="25293">MKYVGTRVIRGPDWSGGNEDGGEGSLGTVINAYDSVGKVKVMWDFGGHGIYKAGSDGKHELLLYDNGPTGVIHTSVVCDGKCKDKMPLTGIRWKCRECEDFDLCTRCFMDQTHNQNHKFLRQTTPSTTVYSTGDGHGNRVITLHGILPGASVTRGVDWESGNEDGGKRNEGVVEKLTKWGSTSYDGSALVKWSNGFRTNYRVGGDGCVDLLCFGESRKYLCVPAYLPVLGNP</sequence>
<evidence type="ECO:0000256" key="5">
    <source>
        <dbReference type="ARBA" id="ARBA00022737"/>
    </source>
</evidence>
<dbReference type="InterPro" id="IPR043145">
    <property type="entry name" value="Znf_ZZ_sf"/>
</dbReference>
<dbReference type="OrthoDB" id="6153504at2759"/>
<dbReference type="PROSITE" id="PS50135">
    <property type="entry name" value="ZF_ZZ_2"/>
    <property type="match status" value="1"/>
</dbReference>
<evidence type="ECO:0000256" key="9">
    <source>
        <dbReference type="PROSITE-ProRule" id="PRU00228"/>
    </source>
</evidence>
<feature type="domain" description="MIB/HERC2" evidence="11">
    <location>
        <begin position="1"/>
        <end position="67"/>
    </location>
</feature>
<evidence type="ECO:0000256" key="4">
    <source>
        <dbReference type="ARBA" id="ARBA00022723"/>
    </source>
</evidence>
<dbReference type="UniPathway" id="UPA00143"/>
<comment type="subcellular location">
    <subcellularLocation>
        <location evidence="1">Cytoplasm</location>
    </subcellularLocation>
</comment>
<protein>
    <recommendedName>
        <fullName evidence="14">ZZ-type domain-containing protein</fullName>
    </recommendedName>
</protein>
<reference evidence="12 13" key="1">
    <citation type="journal article" date="2013" name="Nature">
        <title>Insights into bilaterian evolution from three spiralian genomes.</title>
        <authorList>
            <person name="Simakov O."/>
            <person name="Marletaz F."/>
            <person name="Cho S.J."/>
            <person name="Edsinger-Gonzales E."/>
            <person name="Havlak P."/>
            <person name="Hellsten U."/>
            <person name="Kuo D.H."/>
            <person name="Larsson T."/>
            <person name="Lv J."/>
            <person name="Arendt D."/>
            <person name="Savage R."/>
            <person name="Osoegawa K."/>
            <person name="de Jong P."/>
            <person name="Grimwood J."/>
            <person name="Chapman J.A."/>
            <person name="Shapiro H."/>
            <person name="Aerts A."/>
            <person name="Otillar R.P."/>
            <person name="Terry A.Y."/>
            <person name="Boore J.L."/>
            <person name="Grigoriev I.V."/>
            <person name="Lindberg D.R."/>
            <person name="Seaver E.C."/>
            <person name="Weisblat D.A."/>
            <person name="Putnam N.H."/>
            <person name="Rokhsar D.S."/>
        </authorList>
    </citation>
    <scope>NUCLEOTIDE SEQUENCE [LARGE SCALE GENOMIC DNA]</scope>
</reference>
<dbReference type="Proteomes" id="UP000030746">
    <property type="component" value="Unassembled WGS sequence"/>
</dbReference>
<dbReference type="RefSeq" id="XP_009060430.1">
    <property type="nucleotide sequence ID" value="XM_009062182.1"/>
</dbReference>
<dbReference type="Pfam" id="PF06701">
    <property type="entry name" value="MIB_HERC2"/>
    <property type="match status" value="2"/>
</dbReference>
<accession>V4A1E7</accession>
<keyword evidence="13" id="KW-1185">Reference proteome</keyword>